<name>A0A0D7B9F8_9AGAR</name>
<evidence type="ECO:0000256" key="2">
    <source>
        <dbReference type="SAM" id="MobiDB-lite"/>
    </source>
</evidence>
<gene>
    <name evidence="5" type="ORF">CYLTODRAFT_455062</name>
</gene>
<sequence length="215" mass="21683">MFATSILLAGLASSAYANLYLTSPVASTSWASGDKATITWEETGTDYSIKDFGKAEVSIAVGSASSQTKLYVIGDNVDMATTSSIEFTVDGSIGASSDAYFIRIDSKDLKSKTNTQYPEQAFSAKFKLTNMNGSFNATVQKQIDGASDSSSVATSKTASSASTGTKTATSTASGSGTAKLGAAAATATAGDGALSLGVTMWAGVAVAALAGFMSL</sequence>
<protein>
    <recommendedName>
        <fullName evidence="4">Yeast cell wall synthesis Kre9/Knh1-like N-terminal domain-containing protein</fullName>
    </recommendedName>
</protein>
<proteinExistence type="predicted"/>
<accession>A0A0D7B9F8</accession>
<keyword evidence="6" id="KW-1185">Reference proteome</keyword>
<dbReference type="InterPro" id="IPR018466">
    <property type="entry name" value="Kre9/Knh1-like_N"/>
</dbReference>
<dbReference type="STRING" id="1314674.A0A0D7B9F8"/>
<evidence type="ECO:0000259" key="4">
    <source>
        <dbReference type="Pfam" id="PF10342"/>
    </source>
</evidence>
<dbReference type="OrthoDB" id="2432613at2759"/>
<evidence type="ECO:0000256" key="1">
    <source>
        <dbReference type="ARBA" id="ARBA00022729"/>
    </source>
</evidence>
<feature type="signal peptide" evidence="3">
    <location>
        <begin position="1"/>
        <end position="17"/>
    </location>
</feature>
<feature type="region of interest" description="Disordered" evidence="2">
    <location>
        <begin position="149"/>
        <end position="176"/>
    </location>
</feature>
<dbReference type="Proteomes" id="UP000054007">
    <property type="component" value="Unassembled WGS sequence"/>
</dbReference>
<organism evidence="5 6">
    <name type="scientific">Cylindrobasidium torrendii FP15055 ss-10</name>
    <dbReference type="NCBI Taxonomy" id="1314674"/>
    <lineage>
        <taxon>Eukaryota</taxon>
        <taxon>Fungi</taxon>
        <taxon>Dikarya</taxon>
        <taxon>Basidiomycota</taxon>
        <taxon>Agaricomycotina</taxon>
        <taxon>Agaricomycetes</taxon>
        <taxon>Agaricomycetidae</taxon>
        <taxon>Agaricales</taxon>
        <taxon>Marasmiineae</taxon>
        <taxon>Physalacriaceae</taxon>
        <taxon>Cylindrobasidium</taxon>
    </lineage>
</organism>
<evidence type="ECO:0000256" key="3">
    <source>
        <dbReference type="SAM" id="SignalP"/>
    </source>
</evidence>
<dbReference type="InterPro" id="IPR045328">
    <property type="entry name" value="Kre9/Knh1"/>
</dbReference>
<evidence type="ECO:0000313" key="6">
    <source>
        <dbReference type="Proteomes" id="UP000054007"/>
    </source>
</evidence>
<feature type="domain" description="Yeast cell wall synthesis Kre9/Knh1-like N-terminal" evidence="4">
    <location>
        <begin position="23"/>
        <end position="119"/>
    </location>
</feature>
<dbReference type="AlphaFoldDB" id="A0A0D7B9F8"/>
<dbReference type="GO" id="GO:0006078">
    <property type="term" value="P:(1-&gt;6)-beta-D-glucan biosynthetic process"/>
    <property type="evidence" value="ECO:0007669"/>
    <property type="project" value="InterPro"/>
</dbReference>
<dbReference type="EMBL" id="KN880544">
    <property type="protein sequence ID" value="KIY66774.1"/>
    <property type="molecule type" value="Genomic_DNA"/>
</dbReference>
<dbReference type="PANTHER" id="PTHR28154:SF1">
    <property type="entry name" value="CELL WALL SYNTHESIS PROTEIN KNH1-RELATED"/>
    <property type="match status" value="1"/>
</dbReference>
<dbReference type="GO" id="GO:0042546">
    <property type="term" value="P:cell wall biogenesis"/>
    <property type="evidence" value="ECO:0007669"/>
    <property type="project" value="InterPro"/>
</dbReference>
<dbReference type="PANTHER" id="PTHR28154">
    <property type="entry name" value="CELL WALL SYNTHESIS PROTEIN KNH1-RELATED"/>
    <property type="match status" value="1"/>
</dbReference>
<keyword evidence="1 3" id="KW-0732">Signal</keyword>
<dbReference type="Pfam" id="PF10342">
    <property type="entry name" value="Kre9_KNH"/>
    <property type="match status" value="1"/>
</dbReference>
<evidence type="ECO:0000313" key="5">
    <source>
        <dbReference type="EMBL" id="KIY66774.1"/>
    </source>
</evidence>
<feature type="chain" id="PRO_5002316976" description="Yeast cell wall synthesis Kre9/Knh1-like N-terminal domain-containing protein" evidence="3">
    <location>
        <begin position="18"/>
        <end position="215"/>
    </location>
</feature>
<reference evidence="5 6" key="1">
    <citation type="journal article" date="2015" name="Fungal Genet. Biol.">
        <title>Evolution of novel wood decay mechanisms in Agaricales revealed by the genome sequences of Fistulina hepatica and Cylindrobasidium torrendii.</title>
        <authorList>
            <person name="Floudas D."/>
            <person name="Held B.W."/>
            <person name="Riley R."/>
            <person name="Nagy L.G."/>
            <person name="Koehler G."/>
            <person name="Ransdell A.S."/>
            <person name="Younus H."/>
            <person name="Chow J."/>
            <person name="Chiniquy J."/>
            <person name="Lipzen A."/>
            <person name="Tritt A."/>
            <person name="Sun H."/>
            <person name="Haridas S."/>
            <person name="LaButti K."/>
            <person name="Ohm R.A."/>
            <person name="Kues U."/>
            <person name="Blanchette R.A."/>
            <person name="Grigoriev I.V."/>
            <person name="Minto R.E."/>
            <person name="Hibbett D.S."/>
        </authorList>
    </citation>
    <scope>NUCLEOTIDE SEQUENCE [LARGE SCALE GENOMIC DNA]</scope>
    <source>
        <strain evidence="5 6">FP15055 ss-10</strain>
    </source>
</reference>